<reference evidence="6" key="1">
    <citation type="submission" date="2016-08" db="EMBL/GenBank/DDBJ databases">
        <title>Genomes of anaerobic fungi encode conserved fungal cellulosomes for biomass hydrolysis.</title>
        <authorList>
            <consortium name="DOE Joint Genome Institute"/>
            <person name="Haitjema C.H."/>
            <person name="Gilmore S.P."/>
            <person name="Henske J.K."/>
            <person name="Solomon K.V."/>
            <person name="De Groot R."/>
            <person name="Kuo A."/>
            <person name="Mondo S.J."/>
            <person name="Salamov A.A."/>
            <person name="Labutti K."/>
            <person name="Zhao Z."/>
            <person name="Chiniquy J."/>
            <person name="Barry K."/>
            <person name="Brewer H.M."/>
            <person name="Purvine S.O."/>
            <person name="Wright A.T."/>
            <person name="Boxma B."/>
            <person name="Van Alen T."/>
            <person name="Hackstein J.H."/>
            <person name="Baker S.E."/>
            <person name="Grigoriev I.V."/>
            <person name="O'Malley M.A."/>
        </authorList>
    </citation>
    <scope>NUCLEOTIDE SEQUENCE [LARGE SCALE GENOMIC DNA]</scope>
    <source>
        <strain evidence="6">Finn</strain>
    </source>
</reference>
<dbReference type="Gene3D" id="3.30.230.10">
    <property type="match status" value="1"/>
</dbReference>
<dbReference type="PANTHER" id="PTHR10073">
    <property type="entry name" value="DNA MISMATCH REPAIR PROTEIN MLH, PMS, MUTL"/>
    <property type="match status" value="1"/>
</dbReference>
<dbReference type="InterPro" id="IPR020568">
    <property type="entry name" value="Ribosomal_Su5_D2-typ_SF"/>
</dbReference>
<evidence type="ECO:0000256" key="2">
    <source>
        <dbReference type="ARBA" id="ARBA00022763"/>
    </source>
</evidence>
<dbReference type="SUPFAM" id="SSF54211">
    <property type="entry name" value="Ribosomal protein S5 domain 2-like"/>
    <property type="match status" value="1"/>
</dbReference>
<dbReference type="OrthoDB" id="10263226at2759"/>
<dbReference type="InterPro" id="IPR042121">
    <property type="entry name" value="MutL_C_regsub"/>
</dbReference>
<dbReference type="AlphaFoldDB" id="A0A1Y1V715"/>
<name>A0A1Y1V715_9FUNG</name>
<dbReference type="FunFam" id="3.30.1370.100:FF:000001">
    <property type="entry name" value="Mismatch repair endonuclease pms1, putative"/>
    <property type="match status" value="1"/>
</dbReference>
<dbReference type="Pfam" id="PF01119">
    <property type="entry name" value="DNA_mis_repair"/>
    <property type="match status" value="1"/>
</dbReference>
<dbReference type="InterPro" id="IPR038973">
    <property type="entry name" value="MutL/Mlh/Pms-like"/>
</dbReference>
<dbReference type="InterPro" id="IPR037198">
    <property type="entry name" value="MutL_C_sf"/>
</dbReference>
<dbReference type="Pfam" id="PF13589">
    <property type="entry name" value="HATPase_c_3"/>
    <property type="match status" value="1"/>
</dbReference>
<dbReference type="GO" id="GO:0016887">
    <property type="term" value="F:ATP hydrolysis activity"/>
    <property type="evidence" value="ECO:0007669"/>
    <property type="project" value="InterPro"/>
</dbReference>
<feature type="domain" description="DNA mismatch repair protein S5" evidence="5">
    <location>
        <begin position="223"/>
        <end position="345"/>
    </location>
</feature>
<dbReference type="NCBIfam" id="TIGR00585">
    <property type="entry name" value="mutl"/>
    <property type="match status" value="1"/>
</dbReference>
<accession>A0A1Y1V715</accession>
<dbReference type="Gene3D" id="3.30.1540.20">
    <property type="entry name" value="MutL, C-terminal domain, dimerisation subdomain"/>
    <property type="match status" value="1"/>
</dbReference>
<dbReference type="InterPro" id="IPR013507">
    <property type="entry name" value="DNA_mismatch_S5_2-like"/>
</dbReference>
<dbReference type="GO" id="GO:0005524">
    <property type="term" value="F:ATP binding"/>
    <property type="evidence" value="ECO:0007669"/>
    <property type="project" value="InterPro"/>
</dbReference>
<dbReference type="EMBL" id="MCFH01000029">
    <property type="protein sequence ID" value="ORX47944.1"/>
    <property type="molecule type" value="Genomic_DNA"/>
</dbReference>
<dbReference type="InterPro" id="IPR014790">
    <property type="entry name" value="MutL_C"/>
</dbReference>
<dbReference type="PANTHER" id="PTHR10073:SF52">
    <property type="entry name" value="MISMATCH REPAIR ENDONUCLEASE PMS2"/>
    <property type="match status" value="1"/>
</dbReference>
<proteinExistence type="inferred from homology"/>
<dbReference type="GO" id="GO:0140664">
    <property type="term" value="F:ATP-dependent DNA damage sensor activity"/>
    <property type="evidence" value="ECO:0007669"/>
    <property type="project" value="InterPro"/>
</dbReference>
<organism evidence="6 7">
    <name type="scientific">Piromyces finnis</name>
    <dbReference type="NCBI Taxonomy" id="1754191"/>
    <lineage>
        <taxon>Eukaryota</taxon>
        <taxon>Fungi</taxon>
        <taxon>Fungi incertae sedis</taxon>
        <taxon>Chytridiomycota</taxon>
        <taxon>Chytridiomycota incertae sedis</taxon>
        <taxon>Neocallimastigomycetes</taxon>
        <taxon>Neocallimastigales</taxon>
        <taxon>Neocallimastigaceae</taxon>
        <taxon>Piromyces</taxon>
    </lineage>
</organism>
<sequence>MTYQGKTSKIKSLDKDTINQICSGQVILDLSTAVKEVIENSLDAKATSIEIQFNNYGLDSITIIDNGIGINPDDYESIALPHYTSKLQEFNQLEQLSTYGFRGEALSSICASSNLVIISCTKEQEPMGVKLEYDYQGNLVKKESVARKQGTTIYMKNFFELFPVRQKTFKKNIRREYAKCLSILQGYALVCTDVKIVCSNKPPKGSRDICFSTQCNKLMKDNISNIFGSKVTKLLTEIDFSFNINSGITIKGFISQPTNSCGRNSNDRQYYFINQRPCDLQKISKCINEVYRMFNMHQYPIVVVNIEVKSDEYDINVTPNKRTILIHNEEELVTQLREELIKFCEPYRNIVATSGINYQTSKINSNNLSASLRSLSQLKSSFSHAEDLEPVDKKVLLLSPKISKENNQTIDSIFKKVDKKSSDLDEDIPMIENESIMEEENNISTPQKIRKLENGIEKILSIKGKKEKESYTDYSPADSPHSIFSSKTKTKVQYRGTIHPDIDYSVHLDYVRKHNKIKIQKKLKKLMEKSSGSLENNSMTITRTNIAKEDELTSTARLAHIISKEDFKNMDVLGQFNLGFIIARLRTAETQELFIVDQHASDEKYNFESLKKTTNIQNQRLLKPRPLELTAKDEHIVMEHLDTFKANGFELKVDMEQPPTQRISLLTQPYSKNVEFGIKDLEELIPRLVDEPPNTIIKCSKLEAMYASRACRKSVMVGMALTHKKMKTILNHMSEMDQPWNCPHGRPTMRHLASIDLQS</sequence>
<dbReference type="CDD" id="cd03484">
    <property type="entry name" value="MutL_Trans_hPMS_2_like"/>
    <property type="match status" value="1"/>
</dbReference>
<dbReference type="InterPro" id="IPR042120">
    <property type="entry name" value="MutL_C_dimsub"/>
</dbReference>
<dbReference type="SUPFAM" id="SSF55874">
    <property type="entry name" value="ATPase domain of HSP90 chaperone/DNA topoisomerase II/histidine kinase"/>
    <property type="match status" value="1"/>
</dbReference>
<dbReference type="Pfam" id="PF08676">
    <property type="entry name" value="MutL_C"/>
    <property type="match status" value="1"/>
</dbReference>
<evidence type="ECO:0000259" key="5">
    <source>
        <dbReference type="SMART" id="SM01340"/>
    </source>
</evidence>
<evidence type="ECO:0000256" key="1">
    <source>
        <dbReference type="ARBA" id="ARBA00006082"/>
    </source>
</evidence>
<dbReference type="Gene3D" id="3.30.1370.100">
    <property type="entry name" value="MutL, C-terminal domain, regulatory subdomain"/>
    <property type="match status" value="1"/>
</dbReference>
<evidence type="ECO:0000256" key="3">
    <source>
        <dbReference type="ARBA" id="ARBA00070941"/>
    </source>
</evidence>
<dbReference type="SMART" id="SM00853">
    <property type="entry name" value="MutL_C"/>
    <property type="match status" value="1"/>
</dbReference>
<evidence type="ECO:0000313" key="7">
    <source>
        <dbReference type="Proteomes" id="UP000193719"/>
    </source>
</evidence>
<dbReference type="CDD" id="cd16926">
    <property type="entry name" value="HATPase_MutL-MLH-PMS-like"/>
    <property type="match status" value="1"/>
</dbReference>
<dbReference type="PROSITE" id="PS00058">
    <property type="entry name" value="DNA_MISMATCH_REPAIR_1"/>
    <property type="match status" value="1"/>
</dbReference>
<dbReference type="InterPro" id="IPR002099">
    <property type="entry name" value="MutL/Mlh/PMS"/>
</dbReference>
<protein>
    <recommendedName>
        <fullName evidence="3">DNA mismatch repair protein PMS1</fullName>
    </recommendedName>
</protein>
<comment type="similarity">
    <text evidence="1">Belongs to the DNA mismatch repair MutL/HexB family.</text>
</comment>
<evidence type="ECO:0000313" key="6">
    <source>
        <dbReference type="EMBL" id="ORX47944.1"/>
    </source>
</evidence>
<dbReference type="GO" id="GO:0030983">
    <property type="term" value="F:mismatched DNA binding"/>
    <property type="evidence" value="ECO:0007669"/>
    <property type="project" value="InterPro"/>
</dbReference>
<keyword evidence="2" id="KW-0227">DNA damage</keyword>
<dbReference type="SMART" id="SM01340">
    <property type="entry name" value="DNA_mis_repair"/>
    <property type="match status" value="1"/>
</dbReference>
<dbReference type="STRING" id="1754191.A0A1Y1V715"/>
<gene>
    <name evidence="6" type="ORF">BCR36DRAFT_584637</name>
</gene>
<dbReference type="Gene3D" id="3.30.565.10">
    <property type="entry name" value="Histidine kinase-like ATPase, C-terminal domain"/>
    <property type="match status" value="1"/>
</dbReference>
<reference evidence="6" key="2">
    <citation type="submission" date="2016-08" db="EMBL/GenBank/DDBJ databases">
        <title>Pervasive Adenine N6-methylation of Active Genes in Fungi.</title>
        <authorList>
            <consortium name="DOE Joint Genome Institute"/>
            <person name="Mondo S.J."/>
            <person name="Dannebaum R.O."/>
            <person name="Kuo R.C."/>
            <person name="Labutti K."/>
            <person name="Haridas S."/>
            <person name="Kuo A."/>
            <person name="Salamov A."/>
            <person name="Ahrendt S.R."/>
            <person name="Lipzen A."/>
            <person name="Sullivan W."/>
            <person name="Andreopoulos W.B."/>
            <person name="Clum A."/>
            <person name="Lindquist E."/>
            <person name="Daum C."/>
            <person name="Ramamoorthy G.K."/>
            <person name="Gryganskyi A."/>
            <person name="Culley D."/>
            <person name="Magnuson J.K."/>
            <person name="James T.Y."/>
            <person name="O'Malley M.A."/>
            <person name="Stajich J.E."/>
            <person name="Spatafora J.W."/>
            <person name="Visel A."/>
            <person name="Grigoriev I.V."/>
        </authorList>
    </citation>
    <scope>NUCLEOTIDE SEQUENCE [LARGE SCALE GENOMIC DNA]</scope>
    <source>
        <strain evidence="6">Finn</strain>
    </source>
</reference>
<dbReference type="InterPro" id="IPR036890">
    <property type="entry name" value="HATPase_C_sf"/>
</dbReference>
<dbReference type="GO" id="GO:0000710">
    <property type="term" value="P:meiotic mismatch repair"/>
    <property type="evidence" value="ECO:0007669"/>
    <property type="project" value="UniProtKB-ARBA"/>
</dbReference>
<dbReference type="SUPFAM" id="SSF118116">
    <property type="entry name" value="DNA mismatch repair protein MutL"/>
    <property type="match status" value="1"/>
</dbReference>
<dbReference type="Proteomes" id="UP000193719">
    <property type="component" value="Unassembled WGS sequence"/>
</dbReference>
<feature type="domain" description="MutL C-terminal dimerisation" evidence="4">
    <location>
        <begin position="572"/>
        <end position="721"/>
    </location>
</feature>
<dbReference type="InterPro" id="IPR014721">
    <property type="entry name" value="Ribsml_uS5_D2-typ_fold_subgr"/>
</dbReference>
<evidence type="ECO:0000259" key="4">
    <source>
        <dbReference type="SMART" id="SM00853"/>
    </source>
</evidence>
<dbReference type="InterPro" id="IPR014762">
    <property type="entry name" value="DNA_mismatch_repair_CS"/>
</dbReference>
<dbReference type="FunFam" id="3.30.565.10:FF:000014">
    <property type="entry name" value="Mismatch repair endonuclease pms1, putative"/>
    <property type="match status" value="1"/>
</dbReference>
<dbReference type="GO" id="GO:0032389">
    <property type="term" value="C:MutLalpha complex"/>
    <property type="evidence" value="ECO:0007669"/>
    <property type="project" value="TreeGrafter"/>
</dbReference>
<keyword evidence="7" id="KW-1185">Reference proteome</keyword>
<comment type="caution">
    <text evidence="6">The sequence shown here is derived from an EMBL/GenBank/DDBJ whole genome shotgun (WGS) entry which is preliminary data.</text>
</comment>